<dbReference type="GO" id="GO:0003697">
    <property type="term" value="F:single-stranded DNA binding"/>
    <property type="evidence" value="ECO:0007669"/>
    <property type="project" value="InterPro"/>
</dbReference>
<evidence type="ECO:0000256" key="5">
    <source>
        <dbReference type="ARBA" id="ARBA00023124"/>
    </source>
</evidence>
<gene>
    <name evidence="9" type="ORF">GFB56_16730</name>
</gene>
<dbReference type="EMBL" id="WXFA01000009">
    <property type="protein sequence ID" value="MBM3092446.1"/>
    <property type="molecule type" value="Genomic_DNA"/>
</dbReference>
<dbReference type="EC" id="3.4.-.-" evidence="8"/>
<dbReference type="GO" id="GO:0006508">
    <property type="term" value="P:proteolysis"/>
    <property type="evidence" value="ECO:0007669"/>
    <property type="project" value="UniProtKB-KW"/>
</dbReference>
<keyword evidence="5" id="KW-0190">Covalent protein-DNA linkage</keyword>
<reference evidence="9 10" key="1">
    <citation type="submission" date="2020-01" db="EMBL/GenBank/DDBJ databases">
        <title>Draft genome assembly of Ensifer adhaerens T173.</title>
        <authorList>
            <person name="Craig J.E."/>
            <person name="Stinchcombe J.R."/>
        </authorList>
    </citation>
    <scope>NUCLEOTIDE SEQUENCE [LARGE SCALE GENOMIC DNA]</scope>
    <source>
        <strain evidence="9 10">T173</strain>
    </source>
</reference>
<dbReference type="PANTHER" id="PTHR13604:SF0">
    <property type="entry name" value="ABASIC SITE PROCESSING PROTEIN HMCES"/>
    <property type="match status" value="1"/>
</dbReference>
<protein>
    <recommendedName>
        <fullName evidence="8">Abasic site processing protein</fullName>
        <ecNumber evidence="8">3.4.-.-</ecNumber>
    </recommendedName>
</protein>
<name>A0AAW4FMF7_9HYPH</name>
<keyword evidence="6" id="KW-0238">DNA-binding</keyword>
<evidence type="ECO:0000256" key="6">
    <source>
        <dbReference type="ARBA" id="ARBA00023125"/>
    </source>
</evidence>
<dbReference type="GO" id="GO:0016829">
    <property type="term" value="F:lyase activity"/>
    <property type="evidence" value="ECO:0007669"/>
    <property type="project" value="UniProtKB-KW"/>
</dbReference>
<dbReference type="AlphaFoldDB" id="A0AAW4FMF7"/>
<dbReference type="InterPro" id="IPR003738">
    <property type="entry name" value="SRAP"/>
</dbReference>
<comment type="similarity">
    <text evidence="1 8">Belongs to the SOS response-associated peptidase family.</text>
</comment>
<keyword evidence="7" id="KW-0456">Lyase</keyword>
<dbReference type="InterPro" id="IPR036590">
    <property type="entry name" value="SRAP-like"/>
</dbReference>
<keyword evidence="4 8" id="KW-0378">Hydrolase</keyword>
<dbReference type="RefSeq" id="WP_203528307.1">
    <property type="nucleotide sequence ID" value="NZ_CP083370.1"/>
</dbReference>
<dbReference type="Proteomes" id="UP000744980">
    <property type="component" value="Unassembled WGS sequence"/>
</dbReference>
<evidence type="ECO:0000256" key="8">
    <source>
        <dbReference type="RuleBase" id="RU364100"/>
    </source>
</evidence>
<evidence type="ECO:0000256" key="4">
    <source>
        <dbReference type="ARBA" id="ARBA00022801"/>
    </source>
</evidence>
<evidence type="ECO:0000256" key="3">
    <source>
        <dbReference type="ARBA" id="ARBA00022763"/>
    </source>
</evidence>
<keyword evidence="3" id="KW-0227">DNA damage</keyword>
<dbReference type="GO" id="GO:0008233">
    <property type="term" value="F:peptidase activity"/>
    <property type="evidence" value="ECO:0007669"/>
    <property type="project" value="UniProtKB-KW"/>
</dbReference>
<sequence length="225" mass="25681">MCGRFTQMMEWAELVRLYRLADKWYGRNTPARYNVAPTQTVPFVHQGGDGEQELSEGRWWLVPFWAKEMPKHPTFNARSEEADVKSSFKDSFKAKRCLVPADGFYEWTKGEDGGKDPWFIHLPDRKPFSFAGLWAYNKTLDVISCTILTMAAGDPMRQLHDRQPVILAPEAYDAWLSPDTSTPDAKSLLQRYPDGDLRFHRVSRDINSSKFEGDPGINVAFAGAK</sequence>
<evidence type="ECO:0000256" key="2">
    <source>
        <dbReference type="ARBA" id="ARBA00022670"/>
    </source>
</evidence>
<keyword evidence="2 8" id="KW-0645">Protease</keyword>
<dbReference type="GO" id="GO:0106300">
    <property type="term" value="P:protein-DNA covalent cross-linking repair"/>
    <property type="evidence" value="ECO:0007669"/>
    <property type="project" value="InterPro"/>
</dbReference>
<evidence type="ECO:0000313" key="10">
    <source>
        <dbReference type="Proteomes" id="UP000744980"/>
    </source>
</evidence>
<evidence type="ECO:0000313" key="9">
    <source>
        <dbReference type="EMBL" id="MBM3092446.1"/>
    </source>
</evidence>
<evidence type="ECO:0000256" key="7">
    <source>
        <dbReference type="ARBA" id="ARBA00023239"/>
    </source>
</evidence>
<comment type="caution">
    <text evidence="9">The sequence shown here is derived from an EMBL/GenBank/DDBJ whole genome shotgun (WGS) entry which is preliminary data.</text>
</comment>
<dbReference type="Pfam" id="PF02586">
    <property type="entry name" value="SRAP"/>
    <property type="match status" value="1"/>
</dbReference>
<dbReference type="SUPFAM" id="SSF143081">
    <property type="entry name" value="BB1717-like"/>
    <property type="match status" value="1"/>
</dbReference>
<keyword evidence="10" id="KW-1185">Reference proteome</keyword>
<accession>A0AAW4FMF7</accession>
<evidence type="ECO:0000256" key="1">
    <source>
        <dbReference type="ARBA" id="ARBA00008136"/>
    </source>
</evidence>
<organism evidence="9 10">
    <name type="scientific">Ensifer canadensis</name>
    <dbReference type="NCBI Taxonomy" id="555315"/>
    <lineage>
        <taxon>Bacteria</taxon>
        <taxon>Pseudomonadati</taxon>
        <taxon>Pseudomonadota</taxon>
        <taxon>Alphaproteobacteria</taxon>
        <taxon>Hyphomicrobiales</taxon>
        <taxon>Rhizobiaceae</taxon>
        <taxon>Sinorhizobium/Ensifer group</taxon>
        <taxon>Ensifer</taxon>
    </lineage>
</organism>
<proteinExistence type="inferred from homology"/>
<dbReference type="Gene3D" id="3.90.1680.10">
    <property type="entry name" value="SOS response associated peptidase-like"/>
    <property type="match status" value="1"/>
</dbReference>
<dbReference type="PANTHER" id="PTHR13604">
    <property type="entry name" value="DC12-RELATED"/>
    <property type="match status" value="1"/>
</dbReference>